<comment type="similarity">
    <text evidence="2">Belongs to the NADH:flavin oxidoreductase/NADH oxidase family.</text>
</comment>
<evidence type="ECO:0000313" key="6">
    <source>
        <dbReference type="EMBL" id="SAL00278.1"/>
    </source>
</evidence>
<dbReference type="GO" id="GO:0010181">
    <property type="term" value="F:FMN binding"/>
    <property type="evidence" value="ECO:0007669"/>
    <property type="project" value="InterPro"/>
</dbReference>
<feature type="region of interest" description="Disordered" evidence="4">
    <location>
        <begin position="341"/>
        <end position="369"/>
    </location>
</feature>
<dbReference type="InterPro" id="IPR001155">
    <property type="entry name" value="OxRdtase_FMN_N"/>
</dbReference>
<dbReference type="Gene3D" id="3.20.20.70">
    <property type="entry name" value="Aldolase class I"/>
    <property type="match status" value="1"/>
</dbReference>
<dbReference type="InterPro" id="IPR013785">
    <property type="entry name" value="Aldolase_TIM"/>
</dbReference>
<keyword evidence="7" id="KW-1185">Reference proteome</keyword>
<gene>
    <name evidence="6" type="ORF">AWB78_05921</name>
</gene>
<dbReference type="PANTHER" id="PTHR22893">
    <property type="entry name" value="NADH OXIDOREDUCTASE-RELATED"/>
    <property type="match status" value="1"/>
</dbReference>
<dbReference type="OrthoDB" id="8985337at2"/>
<evidence type="ECO:0000256" key="2">
    <source>
        <dbReference type="ARBA" id="ARBA00005979"/>
    </source>
</evidence>
<evidence type="ECO:0000256" key="1">
    <source>
        <dbReference type="ARBA" id="ARBA00001917"/>
    </source>
</evidence>
<protein>
    <submittedName>
        <fullName evidence="6">NADH:flavin oxidoreductase</fullName>
    </submittedName>
</protein>
<organism evidence="6 7">
    <name type="scientific">Caballeronia calidae</name>
    <dbReference type="NCBI Taxonomy" id="1777139"/>
    <lineage>
        <taxon>Bacteria</taxon>
        <taxon>Pseudomonadati</taxon>
        <taxon>Pseudomonadota</taxon>
        <taxon>Betaproteobacteria</taxon>
        <taxon>Burkholderiales</taxon>
        <taxon>Burkholderiaceae</taxon>
        <taxon>Caballeronia</taxon>
    </lineage>
</organism>
<evidence type="ECO:0000256" key="4">
    <source>
        <dbReference type="SAM" id="MobiDB-lite"/>
    </source>
</evidence>
<comment type="caution">
    <text evidence="6">The sequence shown here is derived from an EMBL/GenBank/DDBJ whole genome shotgun (WGS) entry which is preliminary data.</text>
</comment>
<dbReference type="GO" id="GO:0016628">
    <property type="term" value="F:oxidoreductase activity, acting on the CH-CH group of donors, NAD or NADP as acceptor"/>
    <property type="evidence" value="ECO:0007669"/>
    <property type="project" value="UniProtKB-ARBA"/>
</dbReference>
<proteinExistence type="inferred from homology"/>
<comment type="cofactor">
    <cofactor evidence="1">
        <name>FMN</name>
        <dbReference type="ChEBI" id="CHEBI:58210"/>
    </cofactor>
</comment>
<dbReference type="FunFam" id="3.20.20.70:FF:000059">
    <property type="entry name" value="N-ethylmaleimide reductase, FMN-linked"/>
    <property type="match status" value="1"/>
</dbReference>
<keyword evidence="3" id="KW-0560">Oxidoreductase</keyword>
<reference evidence="6" key="1">
    <citation type="submission" date="2016-01" db="EMBL/GenBank/DDBJ databases">
        <authorList>
            <person name="Peeters C."/>
        </authorList>
    </citation>
    <scope>NUCLEOTIDE SEQUENCE</scope>
    <source>
        <strain evidence="6">LMG 29321</strain>
    </source>
</reference>
<feature type="domain" description="NADH:flavin oxidoreductase/NADH oxidase N-terminal" evidence="5">
    <location>
        <begin position="4"/>
        <end position="339"/>
    </location>
</feature>
<dbReference type="GO" id="GO:0005829">
    <property type="term" value="C:cytosol"/>
    <property type="evidence" value="ECO:0007669"/>
    <property type="project" value="UniProtKB-ARBA"/>
</dbReference>
<dbReference type="SUPFAM" id="SSF51395">
    <property type="entry name" value="FMN-linked oxidoreductases"/>
    <property type="match status" value="1"/>
</dbReference>
<name>A0A158E0C1_9BURK</name>
<accession>A0A158E0C1</accession>
<dbReference type="InterPro" id="IPR045247">
    <property type="entry name" value="Oye-like"/>
</dbReference>
<evidence type="ECO:0000256" key="3">
    <source>
        <dbReference type="ARBA" id="ARBA00023002"/>
    </source>
</evidence>
<sequence>MSKLFDGYDLAGLPLPNRVVMAPMTRSRALDTVADEQTALYYRQRASAGLIITEGSQISVEGRGYLFTPGIHTPEQVAGWKRVTDAVHQQGGRIFIQIWHVGRISHVTLQRSGDSPVSSVNLPAAAATAFAYDSAGNPNKVPVSPPRALATDEIRRVIRDFVQAAQNAMAAGFDGVELHGANGYIFEQFLNDGLNSRNDAYGGTLENRMRFLLETVDAVSEAIGASKTAIRISPFGRLHDMKPYADEDDTWLTVAEQLSARSLAYVHLSDQLTLGQTAIDREFLKRFRAAYTGTLILAGGFQKAEAEQALESGIVDLIGFGRPYISNPDLVERLRDNAPLSPVDRSTMYGGDSRGYTDYPRLETSSSAG</sequence>
<dbReference type="Pfam" id="PF00724">
    <property type="entry name" value="Oxidored_FMN"/>
    <property type="match status" value="1"/>
</dbReference>
<dbReference type="AlphaFoldDB" id="A0A158E0C1"/>
<evidence type="ECO:0000313" key="7">
    <source>
        <dbReference type="Proteomes" id="UP000071859"/>
    </source>
</evidence>
<dbReference type="EMBL" id="FCOX02000041">
    <property type="protein sequence ID" value="SAL00278.1"/>
    <property type="molecule type" value="Genomic_DNA"/>
</dbReference>
<dbReference type="RefSeq" id="WP_062609830.1">
    <property type="nucleotide sequence ID" value="NZ_FCOX02000041.1"/>
</dbReference>
<evidence type="ECO:0000259" key="5">
    <source>
        <dbReference type="Pfam" id="PF00724"/>
    </source>
</evidence>
<dbReference type="CDD" id="cd02933">
    <property type="entry name" value="OYE_like_FMN"/>
    <property type="match status" value="1"/>
</dbReference>
<dbReference type="PANTHER" id="PTHR22893:SF91">
    <property type="entry name" value="NADPH DEHYDROGENASE 2-RELATED"/>
    <property type="match status" value="1"/>
</dbReference>
<dbReference type="Proteomes" id="UP000071859">
    <property type="component" value="Unassembled WGS sequence"/>
</dbReference>